<comment type="caution">
    <text evidence="4">The sequence shown here is derived from an EMBL/GenBank/DDBJ whole genome shotgun (WGS) entry which is preliminary data.</text>
</comment>
<dbReference type="PROSITE" id="PS50068">
    <property type="entry name" value="LDLRA_2"/>
    <property type="match status" value="1"/>
</dbReference>
<dbReference type="InterPro" id="IPR023415">
    <property type="entry name" value="LDLR_class-A_CS"/>
</dbReference>
<gene>
    <name evidence="4" type="ORF">HUG17_9476</name>
</gene>
<dbReference type="PROSITE" id="PS01209">
    <property type="entry name" value="LDLRA_1"/>
    <property type="match status" value="1"/>
</dbReference>
<dbReference type="SUPFAM" id="SSF57424">
    <property type="entry name" value="LDL receptor-like module"/>
    <property type="match status" value="1"/>
</dbReference>
<dbReference type="InterPro" id="IPR002172">
    <property type="entry name" value="LDrepeatLR_classA_rpt"/>
</dbReference>
<reference evidence="4" key="1">
    <citation type="submission" date="2020-06" db="EMBL/GenBank/DDBJ databases">
        <authorList>
            <person name="Ji K."/>
            <person name="Li J."/>
        </authorList>
    </citation>
    <scope>NUCLEOTIDE SEQUENCE</scope>
    <source>
        <strain evidence="4">JKM2019</strain>
        <tissue evidence="4">Whole body</tissue>
    </source>
</reference>
<proteinExistence type="predicted"/>
<comment type="caution">
    <text evidence="2">Lacks conserved residue(s) required for the propagation of feature annotation.</text>
</comment>
<dbReference type="CDD" id="cd00112">
    <property type="entry name" value="LDLa"/>
    <property type="match status" value="1"/>
</dbReference>
<dbReference type="PANTHER" id="PTHR20967:SF0">
    <property type="entry name" value="PROHORMONE-4"/>
    <property type="match status" value="1"/>
</dbReference>
<feature type="transmembrane region" description="Helical" evidence="3">
    <location>
        <begin position="12"/>
        <end position="35"/>
    </location>
</feature>
<reference evidence="4" key="2">
    <citation type="journal article" date="2021" name="World Allergy Organ. J.">
        <title>Chromosome-level assembly of Dermatophagoides farinae genome and transcriptome reveals two novel allergens Der f 37 and Der f 39.</title>
        <authorList>
            <person name="Chen J."/>
            <person name="Cai Z."/>
            <person name="Fan D."/>
            <person name="Hu J."/>
            <person name="Hou Y."/>
            <person name="He Y."/>
            <person name="Zhang Z."/>
            <person name="Zhao Z."/>
            <person name="Gao P."/>
            <person name="Hu W."/>
            <person name="Sun J."/>
            <person name="Li J."/>
            <person name="Ji K."/>
        </authorList>
    </citation>
    <scope>NUCLEOTIDE SEQUENCE</scope>
    <source>
        <strain evidence="4">JKM2019</strain>
    </source>
</reference>
<sequence>MQAMGGRNLGNGNGTFLPSILVLVAIPIVISVYHLNLDQQSTFVPSLVNHQQSAAYPRQSFDPRSISSIIKMNCVLLRASHIPILVFVFFGLARGAYLVDFSNMMQHRNNLANVKRDDPERCHPTQPFRCPGNSLICISIQYLCDGAPDCPDGYDEDTSLCTAAKRPPVEETANFLQSLLTNHGPNYLEKLFGKKARDALAPLGGSHQVAVALSAKLWMILPSALHLMKSDKEHLRNILIAVESGDLGLLKSMGIRDSELTDLKLFLDKLVQTGFMD</sequence>
<keyword evidence="3" id="KW-0472">Membrane</keyword>
<evidence type="ECO:0000256" key="3">
    <source>
        <dbReference type="SAM" id="Phobius"/>
    </source>
</evidence>
<dbReference type="SMART" id="SM00192">
    <property type="entry name" value="LDLa"/>
    <property type="match status" value="1"/>
</dbReference>
<dbReference type="PANTHER" id="PTHR20967">
    <property type="entry name" value="PROHORMONE-4"/>
    <property type="match status" value="1"/>
</dbReference>
<keyword evidence="3" id="KW-0812">Transmembrane</keyword>
<evidence type="ECO:0000313" key="4">
    <source>
        <dbReference type="EMBL" id="KAH7642785.1"/>
    </source>
</evidence>
<evidence type="ECO:0000256" key="1">
    <source>
        <dbReference type="ARBA" id="ARBA00023157"/>
    </source>
</evidence>
<dbReference type="Gene3D" id="2.40.128.620">
    <property type="match status" value="1"/>
</dbReference>
<evidence type="ECO:0000256" key="2">
    <source>
        <dbReference type="PROSITE-ProRule" id="PRU00124"/>
    </source>
</evidence>
<keyword evidence="3" id="KW-1133">Transmembrane helix</keyword>
<dbReference type="Pfam" id="PF00057">
    <property type="entry name" value="Ldl_recept_a"/>
    <property type="match status" value="1"/>
</dbReference>
<dbReference type="Proteomes" id="UP000828236">
    <property type="component" value="Unassembled WGS sequence"/>
</dbReference>
<dbReference type="AlphaFoldDB" id="A0A9D4P499"/>
<accession>A0A9D4P499</accession>
<protein>
    <submittedName>
        <fullName evidence="4">Kh domain containing protein 10</fullName>
    </submittedName>
</protein>
<dbReference type="EMBL" id="SDOV01000003">
    <property type="protein sequence ID" value="KAH7642785.1"/>
    <property type="molecule type" value="Genomic_DNA"/>
</dbReference>
<dbReference type="InterPro" id="IPR036055">
    <property type="entry name" value="LDL_receptor-like_sf"/>
</dbReference>
<keyword evidence="1" id="KW-1015">Disulfide bond</keyword>
<organism evidence="4">
    <name type="scientific">Dermatophagoides farinae</name>
    <name type="common">American house dust mite</name>
    <dbReference type="NCBI Taxonomy" id="6954"/>
    <lineage>
        <taxon>Eukaryota</taxon>
        <taxon>Metazoa</taxon>
        <taxon>Ecdysozoa</taxon>
        <taxon>Arthropoda</taxon>
        <taxon>Chelicerata</taxon>
        <taxon>Arachnida</taxon>
        <taxon>Acari</taxon>
        <taxon>Acariformes</taxon>
        <taxon>Sarcoptiformes</taxon>
        <taxon>Astigmata</taxon>
        <taxon>Psoroptidia</taxon>
        <taxon>Analgoidea</taxon>
        <taxon>Pyroglyphidae</taxon>
        <taxon>Dermatophagoidinae</taxon>
        <taxon>Dermatophagoides</taxon>
    </lineage>
</organism>
<name>A0A9D4P499_DERFA</name>
<dbReference type="InterPro" id="IPR053103">
    <property type="entry name" value="IDLSRF-like_peptide"/>
</dbReference>
<feature type="transmembrane region" description="Helical" evidence="3">
    <location>
        <begin position="81"/>
        <end position="99"/>
    </location>
</feature>